<dbReference type="EMBL" id="CP002629">
    <property type="protein sequence ID" value="AEB08754.1"/>
    <property type="molecule type" value="Genomic_DNA"/>
</dbReference>
<dbReference type="RefSeq" id="WP_013705867.1">
    <property type="nucleotide sequence ID" value="NC_015388.1"/>
</dbReference>
<reference evidence="2" key="2">
    <citation type="submission" date="2011-03" db="EMBL/GenBank/DDBJ databases">
        <title>The complete genome of Desulfobacca acetoxidans DSM 11109.</title>
        <authorList>
            <consortium name="US DOE Joint Genome Institute (JGI-PGF)"/>
            <person name="Lucas S."/>
            <person name="Copeland A."/>
            <person name="Lapidus A."/>
            <person name="Bruce D."/>
            <person name="Goodwin L."/>
            <person name="Pitluck S."/>
            <person name="Peters L."/>
            <person name="Kyrpides N."/>
            <person name="Mavromatis K."/>
            <person name="Ivanova N."/>
            <person name="Ovchinnikova G."/>
            <person name="Teshima H."/>
            <person name="Detter J.C."/>
            <person name="Han C."/>
            <person name="Land M."/>
            <person name="Hauser L."/>
            <person name="Markowitz V."/>
            <person name="Cheng J.-F."/>
            <person name="Hugenholtz P."/>
            <person name="Woyke T."/>
            <person name="Wu D."/>
            <person name="Spring S."/>
            <person name="Schueler E."/>
            <person name="Brambilla E."/>
            <person name="Klenk H.-P."/>
            <person name="Eisen J.A."/>
        </authorList>
    </citation>
    <scope>NUCLEOTIDE SEQUENCE [LARGE SCALE GENOMIC DNA]</scope>
    <source>
        <strain evidence="2">ATCC 700848 / DSM 11109 / ASRB2</strain>
    </source>
</reference>
<name>F2NGY3_DESAR</name>
<dbReference type="KEGG" id="dao:Desac_0878"/>
<dbReference type="STRING" id="880072.Desac_0878"/>
<protein>
    <submittedName>
        <fullName evidence="1">Uncharacterized protein</fullName>
    </submittedName>
</protein>
<proteinExistence type="predicted"/>
<dbReference type="HOGENOM" id="CLU_1774365_0_0_7"/>
<organism evidence="1 2">
    <name type="scientific">Desulfobacca acetoxidans (strain ATCC 700848 / DSM 11109 / ASRB2)</name>
    <dbReference type="NCBI Taxonomy" id="880072"/>
    <lineage>
        <taxon>Bacteria</taxon>
        <taxon>Pseudomonadati</taxon>
        <taxon>Thermodesulfobacteriota</taxon>
        <taxon>Desulfobaccia</taxon>
        <taxon>Desulfobaccales</taxon>
        <taxon>Desulfobaccaceae</taxon>
        <taxon>Desulfobacca</taxon>
    </lineage>
</organism>
<gene>
    <name evidence="1" type="ordered locus">Desac_0878</name>
</gene>
<evidence type="ECO:0000313" key="1">
    <source>
        <dbReference type="EMBL" id="AEB08754.1"/>
    </source>
</evidence>
<keyword evidence="2" id="KW-1185">Reference proteome</keyword>
<dbReference type="AlphaFoldDB" id="F2NGY3"/>
<sequence>MSDYFHYISTSDYNFNITLLNVPEAVSLFDDIDKQTHDLQKHLNALPDLTSKDAFYLIGIFLIISHRQMRNAFFLFLRRMSYDGMLLFRVGLESAIFAYRIFKDTSLATVWALKNDNWKDFSDKFRRAKYPLDIPYRDEIKKTWIC</sequence>
<reference evidence="1 2" key="1">
    <citation type="journal article" date="2011" name="Stand. Genomic Sci.">
        <title>Complete genome sequence of the acetate-degrading sulfate reducer Desulfobacca acetoxidans type strain (ASRB2).</title>
        <authorList>
            <person name="Goker M."/>
            <person name="Teshima H."/>
            <person name="Lapidus A."/>
            <person name="Nolan M."/>
            <person name="Lucas S."/>
            <person name="Hammon N."/>
            <person name="Deshpande S."/>
            <person name="Cheng J.F."/>
            <person name="Tapia R."/>
            <person name="Han C."/>
            <person name="Goodwin L."/>
            <person name="Pitluck S."/>
            <person name="Huntemann M."/>
            <person name="Liolios K."/>
            <person name="Ivanova N."/>
            <person name="Pagani I."/>
            <person name="Mavromatis K."/>
            <person name="Ovchinikova G."/>
            <person name="Pati A."/>
            <person name="Chen A."/>
            <person name="Palaniappan K."/>
            <person name="Land M."/>
            <person name="Hauser L."/>
            <person name="Brambilla E.M."/>
            <person name="Rohde M."/>
            <person name="Spring S."/>
            <person name="Detter J.C."/>
            <person name="Woyke T."/>
            <person name="Bristow J."/>
            <person name="Eisen J.A."/>
            <person name="Markowitz V."/>
            <person name="Hugenholtz P."/>
            <person name="Kyrpides N.C."/>
            <person name="Klenk H.P."/>
        </authorList>
    </citation>
    <scope>NUCLEOTIDE SEQUENCE [LARGE SCALE GENOMIC DNA]</scope>
    <source>
        <strain evidence="2">ATCC 700848 / DSM 11109 / ASRB2</strain>
    </source>
</reference>
<evidence type="ECO:0000313" key="2">
    <source>
        <dbReference type="Proteomes" id="UP000000483"/>
    </source>
</evidence>
<accession>F2NGY3</accession>
<dbReference type="Proteomes" id="UP000000483">
    <property type="component" value="Chromosome"/>
</dbReference>